<name>A0A4R6TYV2_9BACI</name>
<keyword evidence="8" id="KW-1185">Reference proteome</keyword>
<dbReference type="PANTHER" id="PTHR21716">
    <property type="entry name" value="TRANSMEMBRANE PROTEIN"/>
    <property type="match status" value="1"/>
</dbReference>
<dbReference type="GO" id="GO:0055085">
    <property type="term" value="P:transmembrane transport"/>
    <property type="evidence" value="ECO:0007669"/>
    <property type="project" value="TreeGrafter"/>
</dbReference>
<keyword evidence="5 6" id="KW-0472">Membrane</keyword>
<dbReference type="GO" id="GO:0016020">
    <property type="term" value="C:membrane"/>
    <property type="evidence" value="ECO:0007669"/>
    <property type="project" value="UniProtKB-SubCell"/>
</dbReference>
<feature type="transmembrane region" description="Helical" evidence="6">
    <location>
        <begin position="68"/>
        <end position="88"/>
    </location>
</feature>
<evidence type="ECO:0000256" key="4">
    <source>
        <dbReference type="ARBA" id="ARBA00022989"/>
    </source>
</evidence>
<dbReference type="EMBL" id="SNYJ01000008">
    <property type="protein sequence ID" value="TDQ39140.1"/>
    <property type="molecule type" value="Genomic_DNA"/>
</dbReference>
<keyword evidence="3 6" id="KW-0812">Transmembrane</keyword>
<dbReference type="AlphaFoldDB" id="A0A4R6TYV2"/>
<feature type="transmembrane region" description="Helical" evidence="6">
    <location>
        <begin position="12"/>
        <end position="33"/>
    </location>
</feature>
<reference evidence="7 8" key="1">
    <citation type="submission" date="2019-03" db="EMBL/GenBank/DDBJ databases">
        <title>Genomic Encyclopedia of Type Strains, Phase IV (KMG-IV): sequencing the most valuable type-strain genomes for metagenomic binning, comparative biology and taxonomic classification.</title>
        <authorList>
            <person name="Goeker M."/>
        </authorList>
    </citation>
    <scope>NUCLEOTIDE SEQUENCE [LARGE SCALE GENOMIC DNA]</scope>
    <source>
        <strain evidence="7 8">DSM 28697</strain>
    </source>
</reference>
<dbReference type="Pfam" id="PF01594">
    <property type="entry name" value="AI-2E_transport"/>
    <property type="match status" value="1"/>
</dbReference>
<dbReference type="RefSeq" id="WP_133580576.1">
    <property type="nucleotide sequence ID" value="NZ_SNYJ01000008.1"/>
</dbReference>
<evidence type="ECO:0000313" key="8">
    <source>
        <dbReference type="Proteomes" id="UP000295632"/>
    </source>
</evidence>
<evidence type="ECO:0000256" key="3">
    <source>
        <dbReference type="ARBA" id="ARBA00022692"/>
    </source>
</evidence>
<gene>
    <name evidence="7" type="ORF">EV213_10887</name>
</gene>
<feature type="transmembrane region" description="Helical" evidence="6">
    <location>
        <begin position="250"/>
        <end position="275"/>
    </location>
</feature>
<evidence type="ECO:0000256" key="2">
    <source>
        <dbReference type="ARBA" id="ARBA00009773"/>
    </source>
</evidence>
<sequence>MNKRESDHLFMIGRALVLLTCIAIGGIVIYAIIRYAYPFVIALLFASMLHPTVSWLEARIHCSRTIAISLTMIGVLGVLCSLLVYGIAELANGTRYLISVMPSQIDTLFQAINVRVMSLYTHIQTIVQGLDADQQQIVQQQIEQLVNSSGETIKAIIQACLSFFPIILSRLPNTAAVFICTVLGTFFMLKEWERVAVWFRDFSPPFLQHSSRAIQRSLKKSLIGFVRAQLILVSISSVLVWIGLSLLSVNYALTIALCIALVDLLPYAGTGLVFIPWMIYAFVQGDYSLVIGLAVLYGIVLIIRQVMEPRILSSQIGTHPLLTLISMFAMYQWIGVAGLVFGPILMVIGYALTHAKVPNAAWKYIRGPKY</sequence>
<evidence type="ECO:0000256" key="6">
    <source>
        <dbReference type="SAM" id="Phobius"/>
    </source>
</evidence>
<dbReference type="NCBIfam" id="TIGR02872">
    <property type="entry name" value="spore_ytvI"/>
    <property type="match status" value="1"/>
</dbReference>
<dbReference type="InterPro" id="IPR014227">
    <property type="entry name" value="YtvI-like"/>
</dbReference>
<evidence type="ECO:0000256" key="1">
    <source>
        <dbReference type="ARBA" id="ARBA00004141"/>
    </source>
</evidence>
<accession>A0A4R6TYV2</accession>
<evidence type="ECO:0000313" key="7">
    <source>
        <dbReference type="EMBL" id="TDQ39140.1"/>
    </source>
</evidence>
<protein>
    <submittedName>
        <fullName evidence="7">Sporulation integral membrane protein YtvI</fullName>
    </submittedName>
</protein>
<dbReference type="Proteomes" id="UP000295632">
    <property type="component" value="Unassembled WGS sequence"/>
</dbReference>
<feature type="transmembrane region" description="Helical" evidence="6">
    <location>
        <begin position="39"/>
        <end position="56"/>
    </location>
</feature>
<comment type="caution">
    <text evidence="7">The sequence shown here is derived from an EMBL/GenBank/DDBJ whole genome shotgun (WGS) entry which is preliminary data.</text>
</comment>
<evidence type="ECO:0000256" key="5">
    <source>
        <dbReference type="ARBA" id="ARBA00023136"/>
    </source>
</evidence>
<feature type="transmembrane region" description="Helical" evidence="6">
    <location>
        <begin position="222"/>
        <end position="244"/>
    </location>
</feature>
<feature type="transmembrane region" description="Helical" evidence="6">
    <location>
        <begin position="327"/>
        <end position="353"/>
    </location>
</feature>
<feature type="transmembrane region" description="Helical" evidence="6">
    <location>
        <begin position="287"/>
        <end position="307"/>
    </location>
</feature>
<comment type="subcellular location">
    <subcellularLocation>
        <location evidence="1">Membrane</location>
        <topology evidence="1">Multi-pass membrane protein</topology>
    </subcellularLocation>
</comment>
<dbReference type="OrthoDB" id="9774361at2"/>
<comment type="similarity">
    <text evidence="2">Belongs to the autoinducer-2 exporter (AI-2E) (TC 2.A.86) family.</text>
</comment>
<keyword evidence="4 6" id="KW-1133">Transmembrane helix</keyword>
<proteinExistence type="inferred from homology"/>
<dbReference type="PANTHER" id="PTHR21716:SF68">
    <property type="entry name" value="TRANSPORT PROTEIN YTVI-RELATED"/>
    <property type="match status" value="1"/>
</dbReference>
<dbReference type="InterPro" id="IPR002549">
    <property type="entry name" value="AI-2E-like"/>
</dbReference>
<organism evidence="7 8">
    <name type="scientific">Aureibacillus halotolerans</name>
    <dbReference type="NCBI Taxonomy" id="1508390"/>
    <lineage>
        <taxon>Bacteria</taxon>
        <taxon>Bacillati</taxon>
        <taxon>Bacillota</taxon>
        <taxon>Bacilli</taxon>
        <taxon>Bacillales</taxon>
        <taxon>Bacillaceae</taxon>
        <taxon>Aureibacillus</taxon>
    </lineage>
</organism>